<evidence type="ECO:0000256" key="1">
    <source>
        <dbReference type="SAM" id="MobiDB-lite"/>
    </source>
</evidence>
<feature type="region of interest" description="Disordered" evidence="1">
    <location>
        <begin position="113"/>
        <end position="202"/>
    </location>
</feature>
<keyword evidence="3" id="KW-1185">Reference proteome</keyword>
<feature type="region of interest" description="Disordered" evidence="1">
    <location>
        <begin position="362"/>
        <end position="395"/>
    </location>
</feature>
<dbReference type="EMBL" id="CAJGYM010000019">
    <property type="protein sequence ID" value="CAD6191033.1"/>
    <property type="molecule type" value="Genomic_DNA"/>
</dbReference>
<accession>A0A8S1H6S9</accession>
<evidence type="ECO:0000313" key="2">
    <source>
        <dbReference type="EMBL" id="CAD6191033.1"/>
    </source>
</evidence>
<name>A0A8S1H6S9_9PELO</name>
<reference evidence="2" key="1">
    <citation type="submission" date="2020-10" db="EMBL/GenBank/DDBJ databases">
        <authorList>
            <person name="Kikuchi T."/>
        </authorList>
    </citation>
    <scope>NUCLEOTIDE SEQUENCE</scope>
    <source>
        <strain evidence="2">NKZ352</strain>
    </source>
</reference>
<dbReference type="AlphaFoldDB" id="A0A8S1H6S9"/>
<feature type="compositionally biased region" description="Polar residues" evidence="1">
    <location>
        <begin position="385"/>
        <end position="395"/>
    </location>
</feature>
<feature type="compositionally biased region" description="Basic and acidic residues" evidence="1">
    <location>
        <begin position="121"/>
        <end position="139"/>
    </location>
</feature>
<feature type="compositionally biased region" description="Basic and acidic residues" evidence="1">
    <location>
        <begin position="459"/>
        <end position="469"/>
    </location>
</feature>
<feature type="region of interest" description="Disordered" evidence="1">
    <location>
        <begin position="446"/>
        <end position="485"/>
    </location>
</feature>
<evidence type="ECO:0000313" key="3">
    <source>
        <dbReference type="Proteomes" id="UP000835052"/>
    </source>
</evidence>
<dbReference type="Proteomes" id="UP000835052">
    <property type="component" value="Unassembled WGS sequence"/>
</dbReference>
<proteinExistence type="predicted"/>
<organism evidence="2 3">
    <name type="scientific">Caenorhabditis auriculariae</name>
    <dbReference type="NCBI Taxonomy" id="2777116"/>
    <lineage>
        <taxon>Eukaryota</taxon>
        <taxon>Metazoa</taxon>
        <taxon>Ecdysozoa</taxon>
        <taxon>Nematoda</taxon>
        <taxon>Chromadorea</taxon>
        <taxon>Rhabditida</taxon>
        <taxon>Rhabditina</taxon>
        <taxon>Rhabditomorpha</taxon>
        <taxon>Rhabditoidea</taxon>
        <taxon>Rhabditidae</taxon>
        <taxon>Peloderinae</taxon>
        <taxon>Caenorhabditis</taxon>
    </lineage>
</organism>
<comment type="caution">
    <text evidence="2">The sequence shown here is derived from an EMBL/GenBank/DDBJ whole genome shotgun (WGS) entry which is preliminary data.</text>
</comment>
<gene>
    <name evidence="2" type="ORF">CAUJ_LOCUS6952</name>
</gene>
<sequence length="485" mass="55454">MEEGQLLLKTLAEANQLYYEKSECLQNAEEEFQAIQELAVMERYSPLRREQLHQFRTNRDFCYNDTRLHLQQLRDARMRFKEFLARNPQLKSDYIYRSMERLEADYVAQRRVSTEATAQPEPERELVELRPGLEVRREPSVPLQLQQQVGENRQLENEDLVPHDDPNVGEEPATASNTENETDEPENRDEGSETRKWIRRGPNGRLESHCKNLVMSVEEALEQGRLLTEALMRVERNYRRSSQNVADLDRRVESATIVAVTTRLTSRRHRLRRIIIMRDACHDECLQLRREVTNALDSLNDFVSSHQHLGHDFLFGMLELRRPMVELDDDMEEAQVQPNPEDLEPEEPTLEAENIEADLDVSQQNDPQPHGEANQDVQPPHETDPSMTQSTTDVSTATGTAGFEFDFATSEDIIPASEVPDAIFEVTVVTSESAVNTYEEVNNTKSLDEAGDTNPAVGERMEVPEERGGLSDCENVAPPKGDPST</sequence>
<protein>
    <submittedName>
        <fullName evidence="2">Uncharacterized protein</fullName>
    </submittedName>
</protein>
<feature type="compositionally biased region" description="Basic and acidic residues" evidence="1">
    <location>
        <begin position="153"/>
        <end position="166"/>
    </location>
</feature>